<reference evidence="1" key="1">
    <citation type="submission" date="2018-06" db="EMBL/GenBank/DDBJ databases">
        <authorList>
            <person name="Zhirakovskaya E."/>
        </authorList>
    </citation>
    <scope>NUCLEOTIDE SEQUENCE</scope>
</reference>
<evidence type="ECO:0000313" key="1">
    <source>
        <dbReference type="EMBL" id="VAX21341.1"/>
    </source>
</evidence>
<gene>
    <name evidence="1" type="ORF">MNBD_NITROSPINAE03-1142</name>
</gene>
<name>A0A3B1C3Q0_9ZZZZ</name>
<protein>
    <submittedName>
        <fullName evidence="1">Uncharacterized protein</fullName>
    </submittedName>
</protein>
<proteinExistence type="predicted"/>
<dbReference type="EMBL" id="UOGB01000202">
    <property type="protein sequence ID" value="VAX21341.1"/>
    <property type="molecule type" value="Genomic_DNA"/>
</dbReference>
<accession>A0A3B1C3Q0</accession>
<sequence>MRAFLAALGALTLFLLSAITPTASALELSGYVEAEGSAFLQDPLYSGQKRDASSFALQPEFYHEFKDGSSLIFVPFARVDSADDKRSHWDIRELNYLYLAEKWEIRAGIGKVFWGVTEFVHLVDIINQTDFVESINFEEKLGQPMVNLSIPGAWGVLDLFALPYFRERTFPGRKGRLRFPLVIDADSARYESPDKERHVDFAARYSKSIGDWDIGLSHFSGTGREPTILIELNARGRPVVIPYYELINQTGLDLQLVAGEWVWKLEAIYRSGQGESFYSATGGFEYTFVNVLETGLDMGIVGEWIYDDRGENAVVIFDNDGVLGLRLSLNDAASTEFLAGLIQDASSSSRALRVEASRRLGASFKASIEAWAFFDAPEDDILYSLRDDDFVKLELAYYY</sequence>
<organism evidence="1">
    <name type="scientific">hydrothermal vent metagenome</name>
    <dbReference type="NCBI Taxonomy" id="652676"/>
    <lineage>
        <taxon>unclassified sequences</taxon>
        <taxon>metagenomes</taxon>
        <taxon>ecological metagenomes</taxon>
    </lineage>
</organism>
<dbReference type="AlphaFoldDB" id="A0A3B1C3Q0"/>